<dbReference type="Proteomes" id="UP000283269">
    <property type="component" value="Unassembled WGS sequence"/>
</dbReference>
<name>A0A409WK66_PSICY</name>
<dbReference type="InParanoid" id="A0A409WK66"/>
<evidence type="ECO:0000313" key="2">
    <source>
        <dbReference type="Proteomes" id="UP000283269"/>
    </source>
</evidence>
<sequence length="67" mass="7953">MQLRFKLQAALINDIMQDFHNEDLKEGNGRRDIIERLVDFCNHPSPTKDFTALREYLDYRIQDTAVL</sequence>
<keyword evidence="2" id="KW-1185">Reference proteome</keyword>
<proteinExistence type="predicted"/>
<comment type="caution">
    <text evidence="1">The sequence shown here is derived from an EMBL/GenBank/DDBJ whole genome shotgun (WGS) entry which is preliminary data.</text>
</comment>
<organism evidence="1 2">
    <name type="scientific">Psilocybe cyanescens</name>
    <dbReference type="NCBI Taxonomy" id="93625"/>
    <lineage>
        <taxon>Eukaryota</taxon>
        <taxon>Fungi</taxon>
        <taxon>Dikarya</taxon>
        <taxon>Basidiomycota</taxon>
        <taxon>Agaricomycotina</taxon>
        <taxon>Agaricomycetes</taxon>
        <taxon>Agaricomycetidae</taxon>
        <taxon>Agaricales</taxon>
        <taxon>Agaricineae</taxon>
        <taxon>Strophariaceae</taxon>
        <taxon>Psilocybe</taxon>
    </lineage>
</organism>
<protein>
    <submittedName>
        <fullName evidence="1">Uncharacterized protein</fullName>
    </submittedName>
</protein>
<reference evidence="1 2" key="1">
    <citation type="journal article" date="2018" name="Evol. Lett.">
        <title>Horizontal gene cluster transfer increased hallucinogenic mushroom diversity.</title>
        <authorList>
            <person name="Reynolds H.T."/>
            <person name="Vijayakumar V."/>
            <person name="Gluck-Thaler E."/>
            <person name="Korotkin H.B."/>
            <person name="Matheny P.B."/>
            <person name="Slot J.C."/>
        </authorList>
    </citation>
    <scope>NUCLEOTIDE SEQUENCE [LARGE SCALE GENOMIC DNA]</scope>
    <source>
        <strain evidence="1 2">2631</strain>
    </source>
</reference>
<dbReference type="OrthoDB" id="3004402at2759"/>
<gene>
    <name evidence="1" type="ORF">CVT25_002429</name>
</gene>
<accession>A0A409WK66</accession>
<dbReference type="AlphaFoldDB" id="A0A409WK66"/>
<dbReference type="EMBL" id="NHYD01003403">
    <property type="protein sequence ID" value="PPQ78861.1"/>
    <property type="molecule type" value="Genomic_DNA"/>
</dbReference>
<evidence type="ECO:0000313" key="1">
    <source>
        <dbReference type="EMBL" id="PPQ78861.1"/>
    </source>
</evidence>